<dbReference type="CDD" id="cd23454">
    <property type="entry name" value="beta-trefoil_Ricin_GllA-1"/>
    <property type="match status" value="1"/>
</dbReference>
<dbReference type="AlphaFoldDB" id="A0A068S7K4"/>
<feature type="region of interest" description="Disordered" evidence="1">
    <location>
        <begin position="133"/>
        <end position="207"/>
    </location>
</feature>
<evidence type="ECO:0000256" key="1">
    <source>
        <dbReference type="SAM" id="MobiDB-lite"/>
    </source>
</evidence>
<evidence type="ECO:0000259" key="2">
    <source>
        <dbReference type="SMART" id="SM00458"/>
    </source>
</evidence>
<dbReference type="SUPFAM" id="SSF50370">
    <property type="entry name" value="Ricin B-like lectins"/>
    <property type="match status" value="1"/>
</dbReference>
<dbReference type="Pfam" id="PF12585">
    <property type="entry name" value="DUF3759"/>
    <property type="match status" value="1"/>
</dbReference>
<dbReference type="VEuPathDB" id="FungiDB:LCOR_08205.1"/>
<dbReference type="Gene3D" id="2.80.10.50">
    <property type="match status" value="1"/>
</dbReference>
<dbReference type="SMART" id="SM00458">
    <property type="entry name" value="RICIN"/>
    <property type="match status" value="1"/>
</dbReference>
<dbReference type="PANTHER" id="PTHR37450">
    <property type="entry name" value="CIPC PROTEIN"/>
    <property type="match status" value="1"/>
</dbReference>
<protein>
    <recommendedName>
        <fullName evidence="2">Ricin B lectin domain-containing protein</fullName>
    </recommendedName>
</protein>
<name>A0A068S7K4_9FUNG</name>
<evidence type="ECO:0000313" key="4">
    <source>
        <dbReference type="Proteomes" id="UP000027586"/>
    </source>
</evidence>
<dbReference type="STRING" id="1263082.A0A068S7K4"/>
<accession>A0A068S7K4</accession>
<feature type="compositionally biased region" description="Basic and acidic residues" evidence="1">
    <location>
        <begin position="301"/>
        <end position="313"/>
    </location>
</feature>
<evidence type="ECO:0000313" key="3">
    <source>
        <dbReference type="EMBL" id="CDH57241.1"/>
    </source>
</evidence>
<proteinExistence type="predicted"/>
<dbReference type="InterPro" id="IPR022234">
    <property type="entry name" value="DUF3759"/>
</dbReference>
<dbReference type="Pfam" id="PF00652">
    <property type="entry name" value="Ricin_B_lectin"/>
    <property type="match status" value="1"/>
</dbReference>
<dbReference type="InterPro" id="IPR035992">
    <property type="entry name" value="Ricin_B-like_lectins"/>
</dbReference>
<organism evidence="3 4">
    <name type="scientific">Lichtheimia corymbifera JMRC:FSU:9682</name>
    <dbReference type="NCBI Taxonomy" id="1263082"/>
    <lineage>
        <taxon>Eukaryota</taxon>
        <taxon>Fungi</taxon>
        <taxon>Fungi incertae sedis</taxon>
        <taxon>Mucoromycota</taxon>
        <taxon>Mucoromycotina</taxon>
        <taxon>Mucoromycetes</taxon>
        <taxon>Mucorales</taxon>
        <taxon>Lichtheimiaceae</taxon>
        <taxon>Lichtheimia</taxon>
    </lineage>
</organism>
<sequence>MFPQNTYFYIKSVQNGCVIDVYNGETSADTELIIWPQKYNDNENQLWRFEGGYLINQKSNLVMDIRGGDITSDKPIIQYDRKLTAAENQRWAYSNGFVHVASNPRLVLDIKGGSDKKGTKVILYERKDSDNANQQWTIEPFGQPSDPYGTGAGAQTNPYGGNPYGTAAPPPQQQQQQPPQTNVYGNPVTPYGSNDPSQPGMPGTCAPGYTPYGTPAGGLAGGYNPPVPYEQAEELHRQVYQEKPEKKAHLSHQLIAGAAAFEAVKAYRRHQEAKGEEVSHSFIKQSVAALAASQIVKFAEEHDWSSKDKEEATRQAQAAAEHYSTREFGGH</sequence>
<dbReference type="PANTHER" id="PTHR37450:SF1">
    <property type="entry name" value="CIPC PROTEIN"/>
    <property type="match status" value="1"/>
</dbReference>
<dbReference type="Proteomes" id="UP000027586">
    <property type="component" value="Unassembled WGS sequence"/>
</dbReference>
<feature type="domain" description="Ricin B lectin" evidence="2">
    <location>
        <begin position="5"/>
        <end position="139"/>
    </location>
</feature>
<dbReference type="InterPro" id="IPR000772">
    <property type="entry name" value="Ricin_B_lectin"/>
</dbReference>
<feature type="region of interest" description="Disordered" evidence="1">
    <location>
        <begin position="301"/>
        <end position="331"/>
    </location>
</feature>
<keyword evidence="4" id="KW-1185">Reference proteome</keyword>
<reference evidence="3" key="1">
    <citation type="submission" date="2013-08" db="EMBL/GenBank/DDBJ databases">
        <title>Gene expansion shapes genome architecture in the human pathogen Lichtheimia corymbifera: an evolutionary genomics analysis in the ancient terrestrial Mucorales (Mucoromycotina).</title>
        <authorList>
            <person name="Schwartze V.U."/>
            <person name="Winter S."/>
            <person name="Shelest E."/>
            <person name="Marcet-Houben M."/>
            <person name="Horn F."/>
            <person name="Wehner S."/>
            <person name="Hoffmann K."/>
            <person name="Riege K."/>
            <person name="Sammeth M."/>
            <person name="Nowrousian M."/>
            <person name="Valiante V."/>
            <person name="Linde J."/>
            <person name="Jacobsen I.D."/>
            <person name="Marz M."/>
            <person name="Brakhage A.A."/>
            <person name="Gabaldon T."/>
            <person name="Bocker S."/>
            <person name="Voigt K."/>
        </authorList>
    </citation>
    <scope>NUCLEOTIDE SEQUENCE [LARGE SCALE GENOMIC DNA]</scope>
    <source>
        <strain evidence="3">FSU 9682</strain>
    </source>
</reference>
<comment type="caution">
    <text evidence="3">The sequence shown here is derived from an EMBL/GenBank/DDBJ whole genome shotgun (WGS) entry which is preliminary data.</text>
</comment>
<gene>
    <name evidence="3" type="ORF">LCOR_08205.1</name>
</gene>
<dbReference type="PROSITE" id="PS50231">
    <property type="entry name" value="RICIN_B_LECTIN"/>
    <property type="match status" value="1"/>
</dbReference>
<dbReference type="OrthoDB" id="9895617at2759"/>
<dbReference type="EMBL" id="CBTN010000044">
    <property type="protein sequence ID" value="CDH57241.1"/>
    <property type="molecule type" value="Genomic_DNA"/>
</dbReference>